<evidence type="ECO:0000313" key="5">
    <source>
        <dbReference type="EMBL" id="ACS80108.1"/>
    </source>
</evidence>
<dbReference type="GO" id="GO:0008047">
    <property type="term" value="F:enzyme activator activity"/>
    <property type="evidence" value="ECO:0007669"/>
    <property type="project" value="InterPro"/>
</dbReference>
<keyword evidence="4" id="KW-0378">Hydrolase</keyword>
<dbReference type="NCBIfam" id="NF045519">
    <property type="entry name" value="NiFeSe_H2_mat"/>
    <property type="match status" value="1"/>
</dbReference>
<dbReference type="NCBIfam" id="TIGR00072">
    <property type="entry name" value="hydrog_prot"/>
    <property type="match status" value="1"/>
</dbReference>
<protein>
    <submittedName>
        <fullName evidence="5">Hydrogenase maturation protease</fullName>
    </submittedName>
</protein>
<dbReference type="STRING" id="526222.Desal_2048"/>
<evidence type="ECO:0000256" key="1">
    <source>
        <dbReference type="ARBA" id="ARBA00006814"/>
    </source>
</evidence>
<dbReference type="OrthoDB" id="9792731at2"/>
<dbReference type="Gene3D" id="3.40.50.1450">
    <property type="entry name" value="HybD-like"/>
    <property type="match status" value="1"/>
</dbReference>
<dbReference type="RefSeq" id="WP_015851924.1">
    <property type="nucleotide sequence ID" value="NC_012881.1"/>
</dbReference>
<keyword evidence="3" id="KW-0064">Aspartyl protease</keyword>
<dbReference type="AlphaFoldDB" id="C6BVD3"/>
<name>C6BVD3_MARSD</name>
<dbReference type="Proteomes" id="UP000002601">
    <property type="component" value="Chromosome"/>
</dbReference>
<dbReference type="InterPro" id="IPR023430">
    <property type="entry name" value="Pept_HybD-like_dom_sf"/>
</dbReference>
<evidence type="ECO:0000256" key="2">
    <source>
        <dbReference type="ARBA" id="ARBA00022670"/>
    </source>
</evidence>
<organism evidence="5 6">
    <name type="scientific">Maridesulfovibrio salexigens (strain ATCC 14822 / DSM 2638 / NCIMB 8403 / VKM B-1763)</name>
    <name type="common">Desulfovibrio salexigens</name>
    <dbReference type="NCBI Taxonomy" id="526222"/>
    <lineage>
        <taxon>Bacteria</taxon>
        <taxon>Pseudomonadati</taxon>
        <taxon>Thermodesulfobacteriota</taxon>
        <taxon>Desulfovibrionia</taxon>
        <taxon>Desulfovibrionales</taxon>
        <taxon>Desulfovibrionaceae</taxon>
        <taxon>Maridesulfovibrio</taxon>
    </lineage>
</organism>
<evidence type="ECO:0000256" key="3">
    <source>
        <dbReference type="ARBA" id="ARBA00022750"/>
    </source>
</evidence>
<dbReference type="PRINTS" id="PR00446">
    <property type="entry name" value="HYDRGNUPTAKE"/>
</dbReference>
<keyword evidence="2 5" id="KW-0645">Protease</keyword>
<evidence type="ECO:0000256" key="4">
    <source>
        <dbReference type="ARBA" id="ARBA00022801"/>
    </source>
</evidence>
<dbReference type="eggNOG" id="COG0680">
    <property type="taxonomic scope" value="Bacteria"/>
</dbReference>
<dbReference type="Pfam" id="PF01750">
    <property type="entry name" value="HycI"/>
    <property type="match status" value="1"/>
</dbReference>
<comment type="similarity">
    <text evidence="1">Belongs to the peptidase A31 family.</text>
</comment>
<dbReference type="GO" id="GO:0016485">
    <property type="term" value="P:protein processing"/>
    <property type="evidence" value="ECO:0007669"/>
    <property type="project" value="TreeGrafter"/>
</dbReference>
<dbReference type="InterPro" id="IPR000671">
    <property type="entry name" value="Peptidase_A31"/>
</dbReference>
<dbReference type="PANTHER" id="PTHR30302:SF1">
    <property type="entry name" value="HYDROGENASE 2 MATURATION PROTEASE"/>
    <property type="match status" value="1"/>
</dbReference>
<dbReference type="CDD" id="cd06062">
    <property type="entry name" value="H2MP_MemB-H2up"/>
    <property type="match status" value="1"/>
</dbReference>
<gene>
    <name evidence="5" type="ordered locus">Desal_2048</name>
</gene>
<evidence type="ECO:0000313" key="6">
    <source>
        <dbReference type="Proteomes" id="UP000002601"/>
    </source>
</evidence>
<dbReference type="KEGG" id="dsa:Desal_2048"/>
<accession>C6BVD3</accession>
<reference evidence="5 6" key="1">
    <citation type="submission" date="2009-06" db="EMBL/GenBank/DDBJ databases">
        <title>Complete sequence of Desulfovibrio salexigens DSM 2638.</title>
        <authorList>
            <consortium name="US DOE Joint Genome Institute"/>
            <person name="Lucas S."/>
            <person name="Copeland A."/>
            <person name="Lapidus A."/>
            <person name="Glavina del Rio T."/>
            <person name="Tice H."/>
            <person name="Bruce D."/>
            <person name="Goodwin L."/>
            <person name="Pitluck S."/>
            <person name="Munk A.C."/>
            <person name="Brettin T."/>
            <person name="Detter J.C."/>
            <person name="Han C."/>
            <person name="Tapia R."/>
            <person name="Larimer F."/>
            <person name="Land M."/>
            <person name="Hauser L."/>
            <person name="Kyrpides N."/>
            <person name="Anderson I."/>
            <person name="Wall J.D."/>
            <person name="Arkin A.P."/>
            <person name="Dehal P."/>
            <person name="Chivian D."/>
            <person name="Giles B."/>
            <person name="Hazen T.C."/>
        </authorList>
    </citation>
    <scope>NUCLEOTIDE SEQUENCE [LARGE SCALE GENOMIC DNA]</scope>
    <source>
        <strain evidence="6">ATCC 14822 / DSM 2638 / NCIMB 8403 / VKM B-1763</strain>
    </source>
</reference>
<proteinExistence type="inferred from homology"/>
<dbReference type="SUPFAM" id="SSF53163">
    <property type="entry name" value="HybD-like"/>
    <property type="match status" value="1"/>
</dbReference>
<dbReference type="EMBL" id="CP001649">
    <property type="protein sequence ID" value="ACS80108.1"/>
    <property type="molecule type" value="Genomic_DNA"/>
</dbReference>
<dbReference type="GO" id="GO:0004190">
    <property type="term" value="F:aspartic-type endopeptidase activity"/>
    <property type="evidence" value="ECO:0007669"/>
    <property type="project" value="UniProtKB-KW"/>
</dbReference>
<sequence length="157" mass="17866">MKKLLVLGIGNILLGDEGVGVHAVEELKKEEWPEYVHLVDGGTFTHDIFHILEGYDGLLVLDIVHGGKDGGTVYYLEEKDIIDNEKQRLSLHDIDLVDSLNMAGAIGKRPEMRILGMEPENYTDWSMEMTDTCKAVFPGYVERARQEIKRFIEEFDQ</sequence>
<dbReference type="HOGENOM" id="CLU_099037_0_0_7"/>
<keyword evidence="6" id="KW-1185">Reference proteome</keyword>
<dbReference type="PANTHER" id="PTHR30302">
    <property type="entry name" value="HYDROGENASE 1 MATURATION PROTEASE"/>
    <property type="match status" value="1"/>
</dbReference>